<keyword evidence="1" id="KW-0812">Transmembrane</keyword>
<evidence type="ECO:0000256" key="1">
    <source>
        <dbReference type="SAM" id="Phobius"/>
    </source>
</evidence>
<feature type="transmembrane region" description="Helical" evidence="1">
    <location>
        <begin position="151"/>
        <end position="169"/>
    </location>
</feature>
<accession>A0A481Z6W3</accession>
<keyword evidence="1" id="KW-0472">Membrane</keyword>
<feature type="transmembrane region" description="Helical" evidence="1">
    <location>
        <begin position="118"/>
        <end position="139"/>
    </location>
</feature>
<feature type="transmembrane region" description="Helical" evidence="1">
    <location>
        <begin position="32"/>
        <end position="51"/>
    </location>
</feature>
<name>A0A481Z6W3_9VIRU</name>
<organism evidence="2">
    <name type="scientific">Pithovirus LCPAC302</name>
    <dbReference type="NCBI Taxonomy" id="2506593"/>
    <lineage>
        <taxon>Viruses</taxon>
        <taxon>Pithoviruses</taxon>
    </lineage>
</organism>
<keyword evidence="1" id="KW-1133">Transmembrane helix</keyword>
<evidence type="ECO:0000313" key="2">
    <source>
        <dbReference type="EMBL" id="QBK91614.1"/>
    </source>
</evidence>
<feature type="transmembrane region" description="Helical" evidence="1">
    <location>
        <begin position="57"/>
        <end position="76"/>
    </location>
</feature>
<feature type="transmembrane region" description="Helical" evidence="1">
    <location>
        <begin position="88"/>
        <end position="106"/>
    </location>
</feature>
<protein>
    <submittedName>
        <fullName evidence="2">Uncharacterized protein</fullName>
    </submittedName>
</protein>
<gene>
    <name evidence="2" type="ORF">LCPAC302_02340</name>
</gene>
<proteinExistence type="predicted"/>
<dbReference type="EMBL" id="MK500554">
    <property type="protein sequence ID" value="QBK91614.1"/>
    <property type="molecule type" value="Genomic_DNA"/>
</dbReference>
<sequence length="178" mass="20692">MGKLKEEFENKERSDAKVCDKYNCDAQNKIRAVYLIGSVLWVALTLVLDLWKDGEFLTWFFLILPLVIFAINYLSLGEFTCSMEDQMFRGNFLSFGFLVAIILINWNSPLGYHDKTEFFKILVAAFILLMISLVDIWVGKRKMAIVKHIKTSLHTASLALLALALYLYYTYQRDQYTF</sequence>
<reference evidence="2" key="1">
    <citation type="journal article" date="2019" name="MBio">
        <title>Virus Genomes from Deep Sea Sediments Expand the Ocean Megavirome and Support Independent Origins of Viral Gigantism.</title>
        <authorList>
            <person name="Backstrom D."/>
            <person name="Yutin N."/>
            <person name="Jorgensen S.L."/>
            <person name="Dharamshi J."/>
            <person name="Homa F."/>
            <person name="Zaremba-Niedwiedzka K."/>
            <person name="Spang A."/>
            <person name="Wolf Y.I."/>
            <person name="Koonin E.V."/>
            <person name="Ettema T.J."/>
        </authorList>
    </citation>
    <scope>NUCLEOTIDE SEQUENCE</scope>
</reference>